<dbReference type="KEGG" id="tfa:BW733_12620"/>
<protein>
    <submittedName>
        <fullName evidence="1">Uncharacterized protein</fullName>
    </submittedName>
</protein>
<evidence type="ECO:0000313" key="2">
    <source>
        <dbReference type="Proteomes" id="UP000188235"/>
    </source>
</evidence>
<keyword evidence="2" id="KW-1185">Reference proteome</keyword>
<dbReference type="STRING" id="399497.BW733_12620"/>
<proteinExistence type="predicted"/>
<evidence type="ECO:0000313" key="1">
    <source>
        <dbReference type="EMBL" id="AQP51528.1"/>
    </source>
</evidence>
<organism evidence="1 2">
    <name type="scientific">Tessaracoccus flavescens</name>
    <dbReference type="NCBI Taxonomy" id="399497"/>
    <lineage>
        <taxon>Bacteria</taxon>
        <taxon>Bacillati</taxon>
        <taxon>Actinomycetota</taxon>
        <taxon>Actinomycetes</taxon>
        <taxon>Propionibacteriales</taxon>
        <taxon>Propionibacteriaceae</taxon>
        <taxon>Tessaracoccus</taxon>
    </lineage>
</organism>
<name>A0A1Q2CZH5_9ACTN</name>
<reference evidence="1 2" key="1">
    <citation type="journal article" date="2008" name="Int. J. Syst. Evol. Microbiol.">
        <title>Tessaracoccus flavescens sp. nov., isolated from marine sediment.</title>
        <authorList>
            <person name="Lee D.W."/>
            <person name="Lee S.D."/>
        </authorList>
    </citation>
    <scope>NUCLEOTIDE SEQUENCE [LARGE SCALE GENOMIC DNA]</scope>
    <source>
        <strain evidence="1 2">SST-39T</strain>
    </source>
</reference>
<accession>A0A1Q2CZH5</accession>
<dbReference type="EMBL" id="CP019607">
    <property type="protein sequence ID" value="AQP51528.1"/>
    <property type="molecule type" value="Genomic_DNA"/>
</dbReference>
<sequence>MTAEPHRDHSHHFAGEPHLTEVTYQAPKAGHVVVHEGRTVLFGDGDGSNQVVDSAKIADPDAAARAFSADAPHHGVALKLDEGSF</sequence>
<gene>
    <name evidence="1" type="ORF">BW733_12620</name>
</gene>
<dbReference type="AlphaFoldDB" id="A0A1Q2CZH5"/>
<dbReference type="Proteomes" id="UP000188235">
    <property type="component" value="Chromosome"/>
</dbReference>